<dbReference type="CDD" id="cd03311">
    <property type="entry name" value="CIMS_C_terminal_like"/>
    <property type="match status" value="1"/>
</dbReference>
<name>A0ABW2C1H2_9PSEU</name>
<dbReference type="InterPro" id="IPR038071">
    <property type="entry name" value="UROD/MetE-like_sf"/>
</dbReference>
<dbReference type="RefSeq" id="WP_345396617.1">
    <property type="nucleotide sequence ID" value="NZ_BAABLA010000026.1"/>
</dbReference>
<dbReference type="InterPro" id="IPR002629">
    <property type="entry name" value="Met_Synth_C/arc"/>
</dbReference>
<dbReference type="Proteomes" id="UP001596337">
    <property type="component" value="Unassembled WGS sequence"/>
</dbReference>
<dbReference type="EMBL" id="JBHSXX010000001">
    <property type="protein sequence ID" value="MFC6868763.1"/>
    <property type="molecule type" value="Genomic_DNA"/>
</dbReference>
<gene>
    <name evidence="2" type="ORF">ACFQGD_16605</name>
</gene>
<sequence>MTVTARTEHVGSLLRPDYLLAARSAHAADALSAAEFKAIEDTAVREVVALQRDVGMPVITDGELRRESFQSELAAAVDGITGAGLDAWLWGEWHSEEFGDTSVDRPADLSITGPPRKRRNLAAEEFTFLRSHVDDAIVKVTLPSPTLFASLWSPERTGPYRTLDAFLADVTQILCDEVRELTRLGCHYMQLDAPHYPLLVDAAWREFYERRGWPAERWLAYGAELDNAVIAAARPATTGFHLCRGNQRSRWLVSGGYDAIARQLFGTINADRLLLEYDDERSGDFAPLRLVPDDRTVVLGLITTKRPDLEAEDTLLARIREAGDEVGTDRLALGTQCGFATSLLGNALSVDDERRKLGLLVRTAERAFGSR</sequence>
<organism evidence="2 3">
    <name type="scientific">Haloechinothrix salitolerans</name>
    <dbReference type="NCBI Taxonomy" id="926830"/>
    <lineage>
        <taxon>Bacteria</taxon>
        <taxon>Bacillati</taxon>
        <taxon>Actinomycetota</taxon>
        <taxon>Actinomycetes</taxon>
        <taxon>Pseudonocardiales</taxon>
        <taxon>Pseudonocardiaceae</taxon>
        <taxon>Haloechinothrix</taxon>
    </lineage>
</organism>
<feature type="domain" description="Cobalamin-independent methionine synthase MetE C-terminal/archaeal" evidence="1">
    <location>
        <begin position="10"/>
        <end position="342"/>
    </location>
</feature>
<evidence type="ECO:0000259" key="1">
    <source>
        <dbReference type="Pfam" id="PF01717"/>
    </source>
</evidence>
<proteinExistence type="predicted"/>
<comment type="caution">
    <text evidence="2">The sequence shown here is derived from an EMBL/GenBank/DDBJ whole genome shotgun (WGS) entry which is preliminary data.</text>
</comment>
<dbReference type="SUPFAM" id="SSF51726">
    <property type="entry name" value="UROD/MetE-like"/>
    <property type="match status" value="1"/>
</dbReference>
<evidence type="ECO:0000313" key="2">
    <source>
        <dbReference type="EMBL" id="MFC6868763.1"/>
    </source>
</evidence>
<dbReference type="Gene3D" id="3.20.20.210">
    <property type="match status" value="1"/>
</dbReference>
<dbReference type="Pfam" id="PF01717">
    <property type="entry name" value="Meth_synt_2"/>
    <property type="match status" value="1"/>
</dbReference>
<protein>
    <submittedName>
        <fullName evidence="2">Cobalamin-independent methionine synthase II family protein</fullName>
    </submittedName>
</protein>
<evidence type="ECO:0000313" key="3">
    <source>
        <dbReference type="Proteomes" id="UP001596337"/>
    </source>
</evidence>
<dbReference type="PANTHER" id="PTHR43844">
    <property type="entry name" value="METHIONINE SYNTHASE"/>
    <property type="match status" value="1"/>
</dbReference>
<reference evidence="3" key="1">
    <citation type="journal article" date="2019" name="Int. J. Syst. Evol. Microbiol.">
        <title>The Global Catalogue of Microorganisms (GCM) 10K type strain sequencing project: providing services to taxonomists for standard genome sequencing and annotation.</title>
        <authorList>
            <consortium name="The Broad Institute Genomics Platform"/>
            <consortium name="The Broad Institute Genome Sequencing Center for Infectious Disease"/>
            <person name="Wu L."/>
            <person name="Ma J."/>
        </authorList>
    </citation>
    <scope>NUCLEOTIDE SEQUENCE [LARGE SCALE GENOMIC DNA]</scope>
    <source>
        <strain evidence="3">KCTC 32255</strain>
    </source>
</reference>
<accession>A0ABW2C1H2</accession>
<dbReference type="PANTHER" id="PTHR43844:SF1">
    <property type="entry name" value="METHIONINE SYNTHASE"/>
    <property type="match status" value="1"/>
</dbReference>
<keyword evidence="3" id="KW-1185">Reference proteome</keyword>